<sequence>MLKGQNSQLPLADPRLSKYAAVNNLGVYEGLAYGLTEAQAGSFSSGDVSLPGTIYSAADFGEVLLEYSEVEFLISEYNNWNQANYVNGVRASLEKWGVATADINAYVSQLPSANQRNVLNQKYIALFTQFLETWSDYRRTGYPDFLIKKDDVIFSGVIEGQSVSYTFSPLFGDGGIPARLYYPVKEQTVNLKNYQGAIAAQGNDLIQTKLWIFK</sequence>
<dbReference type="InterPro" id="IPR011990">
    <property type="entry name" value="TPR-like_helical_dom_sf"/>
</dbReference>
<organism evidence="1">
    <name type="scientific">bioreactor metagenome</name>
    <dbReference type="NCBI Taxonomy" id="1076179"/>
    <lineage>
        <taxon>unclassified sequences</taxon>
        <taxon>metagenomes</taxon>
        <taxon>ecological metagenomes</taxon>
    </lineage>
</organism>
<comment type="caution">
    <text evidence="1">The sequence shown here is derived from an EMBL/GenBank/DDBJ whole genome shotgun (WGS) entry which is preliminary data.</text>
</comment>
<proteinExistence type="predicted"/>
<name>A0A645G6G9_9ZZZZ</name>
<gene>
    <name evidence="1" type="ORF">SDC9_168788</name>
</gene>
<dbReference type="AlphaFoldDB" id="A0A645G6G9"/>
<evidence type="ECO:0000313" key="1">
    <source>
        <dbReference type="EMBL" id="MPN21409.1"/>
    </source>
</evidence>
<evidence type="ECO:0008006" key="2">
    <source>
        <dbReference type="Google" id="ProtNLM"/>
    </source>
</evidence>
<reference evidence="1" key="1">
    <citation type="submission" date="2019-08" db="EMBL/GenBank/DDBJ databases">
        <authorList>
            <person name="Kucharzyk K."/>
            <person name="Murdoch R.W."/>
            <person name="Higgins S."/>
            <person name="Loffler F."/>
        </authorList>
    </citation>
    <scope>NUCLEOTIDE SEQUENCE</scope>
</reference>
<dbReference type="SUPFAM" id="SSF48452">
    <property type="entry name" value="TPR-like"/>
    <property type="match status" value="1"/>
</dbReference>
<protein>
    <recommendedName>
        <fullName evidence="2">SusD/RagB family nutrient-binding outer membrane lipoprotein</fullName>
    </recommendedName>
</protein>
<dbReference type="Pfam" id="PF12771">
    <property type="entry name" value="SusD-like_2"/>
    <property type="match status" value="1"/>
</dbReference>
<dbReference type="EMBL" id="VSSQ01069384">
    <property type="protein sequence ID" value="MPN21409.1"/>
    <property type="molecule type" value="Genomic_DNA"/>
</dbReference>
<dbReference type="Gene3D" id="1.25.40.390">
    <property type="match status" value="1"/>
</dbReference>
<accession>A0A645G6G9</accession>
<dbReference type="InterPro" id="IPR041662">
    <property type="entry name" value="SusD-like_2"/>
</dbReference>